<reference evidence="1 2" key="1">
    <citation type="submission" date="2021-06" db="EMBL/GenBank/DDBJ databases">
        <authorList>
            <person name="Palmer J.M."/>
        </authorList>
    </citation>
    <scope>NUCLEOTIDE SEQUENCE [LARGE SCALE GENOMIC DNA]</scope>
    <source>
        <strain evidence="1 2">GA_2019</strain>
        <tissue evidence="1">Muscle</tissue>
    </source>
</reference>
<sequence length="214" mass="23223">MLETFLPLKAHIDAPMVVVVEELRLLLEALSVIVELQAAVICYQELPVSFGSLADLEHHGASPLLVLLAGGRCSFQPESGVESLSDAKLGLTLMPAGRVRGSQFYGKLKTHKRRSEKACCRCLLLQGVGRPDEVLACVEAGVDLFEGFLPFQTTERGCALCFSFDVTLDPESAGTATLTRVVKSCEASSLWGLKLIRFASLIIISLFSRRKSPN</sequence>
<dbReference type="EMBL" id="JAHRIO010082172">
    <property type="protein sequence ID" value="MEQ2185808.1"/>
    <property type="molecule type" value="Genomic_DNA"/>
</dbReference>
<evidence type="ECO:0000313" key="1">
    <source>
        <dbReference type="EMBL" id="MEQ2185808.1"/>
    </source>
</evidence>
<dbReference type="SUPFAM" id="SSF51713">
    <property type="entry name" value="tRNA-guanine transglycosylase"/>
    <property type="match status" value="1"/>
</dbReference>
<dbReference type="InterPro" id="IPR050852">
    <property type="entry name" value="Queuine_tRNA-ribosyltrfase"/>
</dbReference>
<proteinExistence type="predicted"/>
<name>A0ABV0PQN6_9TELE</name>
<accession>A0ABV0PQN6</accession>
<protein>
    <submittedName>
        <fullName evidence="1">Uncharacterized protein</fullName>
    </submittedName>
</protein>
<comment type="caution">
    <text evidence="1">The sequence shown here is derived from an EMBL/GenBank/DDBJ whole genome shotgun (WGS) entry which is preliminary data.</text>
</comment>
<dbReference type="InterPro" id="IPR036511">
    <property type="entry name" value="TGT-like_sf"/>
</dbReference>
<evidence type="ECO:0000313" key="2">
    <source>
        <dbReference type="Proteomes" id="UP001476798"/>
    </source>
</evidence>
<dbReference type="PANTHER" id="PTHR46064">
    <property type="entry name" value="QUEUINE TRNA-RIBOSYLTRANSFERASE ACCESSORY SUBUNIT 2"/>
    <property type="match status" value="1"/>
</dbReference>
<gene>
    <name evidence="1" type="ORF">GOODEAATRI_022025</name>
</gene>
<dbReference type="PANTHER" id="PTHR46064:SF1">
    <property type="entry name" value="QUEUINE TRNA-RIBOSYLTRANSFERASE ACCESSORY SUBUNIT 2"/>
    <property type="match status" value="1"/>
</dbReference>
<keyword evidence="2" id="KW-1185">Reference proteome</keyword>
<dbReference type="Gene3D" id="3.20.20.105">
    <property type="entry name" value="Queuine tRNA-ribosyltransferase-like"/>
    <property type="match status" value="1"/>
</dbReference>
<dbReference type="Proteomes" id="UP001476798">
    <property type="component" value="Unassembled WGS sequence"/>
</dbReference>
<organism evidence="1 2">
    <name type="scientific">Goodea atripinnis</name>
    <dbReference type="NCBI Taxonomy" id="208336"/>
    <lineage>
        <taxon>Eukaryota</taxon>
        <taxon>Metazoa</taxon>
        <taxon>Chordata</taxon>
        <taxon>Craniata</taxon>
        <taxon>Vertebrata</taxon>
        <taxon>Euteleostomi</taxon>
        <taxon>Actinopterygii</taxon>
        <taxon>Neopterygii</taxon>
        <taxon>Teleostei</taxon>
        <taxon>Neoteleostei</taxon>
        <taxon>Acanthomorphata</taxon>
        <taxon>Ovalentaria</taxon>
        <taxon>Atherinomorphae</taxon>
        <taxon>Cyprinodontiformes</taxon>
        <taxon>Goodeidae</taxon>
        <taxon>Goodea</taxon>
    </lineage>
</organism>